<dbReference type="Pfam" id="PF00291">
    <property type="entry name" value="PALP"/>
    <property type="match status" value="1"/>
</dbReference>
<evidence type="ECO:0000256" key="3">
    <source>
        <dbReference type="ARBA" id="ARBA00022898"/>
    </source>
</evidence>
<evidence type="ECO:0000256" key="1">
    <source>
        <dbReference type="ARBA" id="ARBA00001933"/>
    </source>
</evidence>
<dbReference type="GO" id="GO:0006565">
    <property type="term" value="P:L-serine catabolic process"/>
    <property type="evidence" value="ECO:0007669"/>
    <property type="project" value="TreeGrafter"/>
</dbReference>
<dbReference type="Gene3D" id="3.40.50.1100">
    <property type="match status" value="2"/>
</dbReference>
<comment type="caution">
    <text evidence="7">The sequence shown here is derived from an EMBL/GenBank/DDBJ whole genome shotgun (WGS) entry which is preliminary data.</text>
</comment>
<evidence type="ECO:0000259" key="5">
    <source>
        <dbReference type="Pfam" id="PF00291"/>
    </source>
</evidence>
<keyword evidence="4" id="KW-0456">Lyase</keyword>
<dbReference type="PANTHER" id="PTHR48078:SF6">
    <property type="entry name" value="L-THREONINE DEHYDRATASE CATABOLIC TDCB"/>
    <property type="match status" value="1"/>
</dbReference>
<feature type="domain" description="Tryptophan synthase beta chain-like PALP" evidence="5">
    <location>
        <begin position="29"/>
        <end position="316"/>
    </location>
</feature>
<dbReference type="FunFam" id="3.40.50.1100:FF:000005">
    <property type="entry name" value="Threonine dehydratase catabolic"/>
    <property type="match status" value="1"/>
</dbReference>
<evidence type="ECO:0000256" key="2">
    <source>
        <dbReference type="ARBA" id="ARBA00010869"/>
    </source>
</evidence>
<dbReference type="Proteomes" id="UP000466694">
    <property type="component" value="Unassembled WGS sequence"/>
</dbReference>
<dbReference type="GO" id="GO:0030170">
    <property type="term" value="F:pyridoxal phosphate binding"/>
    <property type="evidence" value="ECO:0007669"/>
    <property type="project" value="InterPro"/>
</dbReference>
<evidence type="ECO:0000313" key="7">
    <source>
        <dbReference type="EMBL" id="PDT47850.1"/>
    </source>
</evidence>
<organism evidence="7 8">
    <name type="scientific">Rhizobium fredii</name>
    <name type="common">Sinorhizobium fredii</name>
    <dbReference type="NCBI Taxonomy" id="380"/>
    <lineage>
        <taxon>Bacteria</taxon>
        <taxon>Pseudomonadati</taxon>
        <taxon>Pseudomonadota</taxon>
        <taxon>Alphaproteobacteria</taxon>
        <taxon>Hyphomicrobiales</taxon>
        <taxon>Rhizobiaceae</taxon>
        <taxon>Sinorhizobium/Ensifer group</taxon>
        <taxon>Sinorhizobium</taxon>
    </lineage>
</organism>
<name>A0A2A6LZX5_RHIFR</name>
<comment type="similarity">
    <text evidence="2">Belongs to the serine/threonine dehydratase family.</text>
</comment>
<dbReference type="GO" id="GO:0004794">
    <property type="term" value="F:threonine deaminase activity"/>
    <property type="evidence" value="ECO:0007669"/>
    <property type="project" value="TreeGrafter"/>
</dbReference>
<comment type="cofactor">
    <cofactor evidence="1">
        <name>pyridoxal 5'-phosphate</name>
        <dbReference type="ChEBI" id="CHEBI:597326"/>
    </cofactor>
</comment>
<keyword evidence="3" id="KW-0663">Pyridoxal phosphate</keyword>
<dbReference type="InterPro" id="IPR036052">
    <property type="entry name" value="TrpB-like_PALP_sf"/>
</dbReference>
<dbReference type="InterPro" id="IPR000634">
    <property type="entry name" value="Ser/Thr_deHydtase_PyrdxlP-BS"/>
</dbReference>
<dbReference type="PANTHER" id="PTHR48078">
    <property type="entry name" value="THREONINE DEHYDRATASE, MITOCHONDRIAL-RELATED"/>
    <property type="match status" value="1"/>
</dbReference>
<dbReference type="EMBL" id="WISZ01000216">
    <property type="protein sequence ID" value="MQX12128.1"/>
    <property type="molecule type" value="Genomic_DNA"/>
</dbReference>
<dbReference type="Proteomes" id="UP000220353">
    <property type="component" value="Unassembled WGS sequence"/>
</dbReference>
<dbReference type="RefSeq" id="WP_037429761.1">
    <property type="nucleotide sequence ID" value="NZ_BJNI01000039.1"/>
</dbReference>
<evidence type="ECO:0000313" key="8">
    <source>
        <dbReference type="Proteomes" id="UP000220353"/>
    </source>
</evidence>
<gene>
    <name evidence="7" type="ORF">CO661_11200</name>
    <name evidence="6" type="ORF">GHK48_28855</name>
</gene>
<proteinExistence type="inferred from homology"/>
<evidence type="ECO:0000313" key="6">
    <source>
        <dbReference type="EMBL" id="MQX12128.1"/>
    </source>
</evidence>
<reference evidence="6" key="3">
    <citation type="submission" date="2019-10" db="EMBL/GenBank/DDBJ databases">
        <authorList>
            <person name="Sugawara M."/>
            <person name="Epstein B."/>
            <person name="Badgley B."/>
            <person name="Unno T."/>
            <person name="Xu L."/>
            <person name="Reese J."/>
            <person name="Gyaneshwar P."/>
            <person name="Denny R."/>
            <person name="Mudege J."/>
            <person name="Bharti A."/>
            <person name="Farmer A."/>
            <person name="May G."/>
            <person name="Woodward J."/>
            <person name="Medigue C."/>
            <person name="Vallenet D."/>
            <person name="Lajus A."/>
            <person name="Rouy Z."/>
            <person name="Martinez-Vaz B."/>
            <person name="Tiffin P."/>
            <person name="Young N."/>
            <person name="Sadowsky M."/>
        </authorList>
    </citation>
    <scope>NUCLEOTIDE SEQUENCE</scope>
    <source>
        <strain evidence="6">USDA205</strain>
    </source>
</reference>
<dbReference type="GO" id="GO:0003941">
    <property type="term" value="F:L-serine ammonia-lyase activity"/>
    <property type="evidence" value="ECO:0007669"/>
    <property type="project" value="TreeGrafter"/>
</dbReference>
<dbReference type="InterPro" id="IPR001926">
    <property type="entry name" value="TrpB-like_PALP"/>
</dbReference>
<reference evidence="6 9" key="1">
    <citation type="journal article" date="2013" name="Genome Biol.">
        <title>Comparative genomics of the core and accessory genomes of 48 Sinorhizobium strains comprising five genospecies.</title>
        <authorList>
            <person name="Sugawara M."/>
            <person name="Epstein B."/>
            <person name="Badgley B.D."/>
            <person name="Unno T."/>
            <person name="Xu L."/>
            <person name="Reese J."/>
            <person name="Gyaneshwar P."/>
            <person name="Denny R."/>
            <person name="Mudge J."/>
            <person name="Bharti A.K."/>
            <person name="Farmer A.D."/>
            <person name="May G.D."/>
            <person name="Woodward J.E."/>
            <person name="Medigue C."/>
            <person name="Vallenet D."/>
            <person name="Lajus A."/>
            <person name="Rouy Z."/>
            <person name="Martinez-Vaz B."/>
            <person name="Tiffin P."/>
            <person name="Young N.D."/>
            <person name="Sadowsky M.J."/>
        </authorList>
    </citation>
    <scope>NUCLEOTIDE SEQUENCE [LARGE SCALE GENOMIC DNA]</scope>
    <source>
        <strain evidence="6 9">USDA205</strain>
    </source>
</reference>
<protein>
    <submittedName>
        <fullName evidence="6">Pyridoxal-phosphate dependent enzyme</fullName>
    </submittedName>
    <submittedName>
        <fullName evidence="7">Threonine/serine dehydratase</fullName>
    </submittedName>
</protein>
<reference evidence="7 8" key="2">
    <citation type="submission" date="2017-09" db="EMBL/GenBank/DDBJ databases">
        <title>Comparative genomics of rhizobia isolated from Phaseolus vulgaris in China.</title>
        <authorList>
            <person name="Tong W."/>
        </authorList>
    </citation>
    <scope>NUCLEOTIDE SEQUENCE [LARGE SCALE GENOMIC DNA]</scope>
    <source>
        <strain evidence="7 8">PCH1</strain>
    </source>
</reference>
<evidence type="ECO:0000256" key="4">
    <source>
        <dbReference type="ARBA" id="ARBA00023239"/>
    </source>
</evidence>
<dbReference type="AlphaFoldDB" id="A0A2A6LZX5"/>
<dbReference type="CDD" id="cd01562">
    <property type="entry name" value="Thr-dehyd"/>
    <property type="match status" value="1"/>
</dbReference>
<dbReference type="InterPro" id="IPR050147">
    <property type="entry name" value="Ser/Thr_Dehydratase"/>
</dbReference>
<dbReference type="EMBL" id="NWTC01000007">
    <property type="protein sequence ID" value="PDT47850.1"/>
    <property type="molecule type" value="Genomic_DNA"/>
</dbReference>
<dbReference type="GO" id="GO:0006567">
    <property type="term" value="P:L-threonine catabolic process"/>
    <property type="evidence" value="ECO:0007669"/>
    <property type="project" value="TreeGrafter"/>
</dbReference>
<dbReference type="SUPFAM" id="SSF53686">
    <property type="entry name" value="Tryptophan synthase beta subunit-like PLP-dependent enzymes"/>
    <property type="match status" value="1"/>
</dbReference>
<dbReference type="GO" id="GO:0009097">
    <property type="term" value="P:isoleucine biosynthetic process"/>
    <property type="evidence" value="ECO:0007669"/>
    <property type="project" value="TreeGrafter"/>
</dbReference>
<evidence type="ECO:0000313" key="9">
    <source>
        <dbReference type="Proteomes" id="UP000466694"/>
    </source>
</evidence>
<dbReference type="PROSITE" id="PS00165">
    <property type="entry name" value="DEHYDRATASE_SER_THR"/>
    <property type="match status" value="1"/>
</dbReference>
<sequence>MAEAAPHVKLLPTYADIEVANRRIAGIGIVTPLLESPWLNRELGGRLLVKAENLQVTGSFKLRGAANRMKALTEDEHRCGVVARSSGNHGLAIAYCASLIGTSATVVVPETAPAAKVERIKGYGATVVQAPMQKIAEVAAEIAGREGRVFVDPADDFWVVAGQGTVGLEIAGQAEALGAKIDDVVVPCSGGGLAGGCALALEQRSPGTRVHGVEAAGFEKMANSLAAGRRINLPPGGRSICDAIAGLYMAEIPFDIVRNRLAGTFAATDEEALMAMRVAFSEFGLGVEPGGAVALAAVLSGKMPISGKTVVAVISGRNVNPDLARRALEQEAA</sequence>
<accession>A0A2A6LZX5</accession>